<evidence type="ECO:0000313" key="2">
    <source>
        <dbReference type="EMBL" id="MCI98183.1"/>
    </source>
</evidence>
<feature type="non-terminal residue" evidence="2">
    <location>
        <position position="1"/>
    </location>
</feature>
<name>A0A392WF60_9FABA</name>
<reference evidence="2 3" key="1">
    <citation type="journal article" date="2018" name="Front. Plant Sci.">
        <title>Red Clover (Trifolium pratense) and Zigzag Clover (T. medium) - A Picture of Genomic Similarities and Differences.</title>
        <authorList>
            <person name="Dluhosova J."/>
            <person name="Istvanek J."/>
            <person name="Nedelnik J."/>
            <person name="Repkova J."/>
        </authorList>
    </citation>
    <scope>NUCLEOTIDE SEQUENCE [LARGE SCALE GENOMIC DNA]</scope>
    <source>
        <strain evidence="3">cv. 10/8</strain>
        <tissue evidence="2">Leaf</tissue>
    </source>
</reference>
<sequence length="46" mass="4680">GIPATRSGAVPHHYGKGQSGAPKLLAGFSMGRSRAERLGSLVYIAG</sequence>
<organism evidence="2 3">
    <name type="scientific">Trifolium medium</name>
    <dbReference type="NCBI Taxonomy" id="97028"/>
    <lineage>
        <taxon>Eukaryota</taxon>
        <taxon>Viridiplantae</taxon>
        <taxon>Streptophyta</taxon>
        <taxon>Embryophyta</taxon>
        <taxon>Tracheophyta</taxon>
        <taxon>Spermatophyta</taxon>
        <taxon>Magnoliopsida</taxon>
        <taxon>eudicotyledons</taxon>
        <taxon>Gunneridae</taxon>
        <taxon>Pentapetalae</taxon>
        <taxon>rosids</taxon>
        <taxon>fabids</taxon>
        <taxon>Fabales</taxon>
        <taxon>Fabaceae</taxon>
        <taxon>Papilionoideae</taxon>
        <taxon>50 kb inversion clade</taxon>
        <taxon>NPAAA clade</taxon>
        <taxon>Hologalegina</taxon>
        <taxon>IRL clade</taxon>
        <taxon>Trifolieae</taxon>
        <taxon>Trifolium</taxon>
    </lineage>
</organism>
<feature type="region of interest" description="Disordered" evidence="1">
    <location>
        <begin position="1"/>
        <end position="21"/>
    </location>
</feature>
<keyword evidence="3" id="KW-1185">Reference proteome</keyword>
<dbReference type="AlphaFoldDB" id="A0A392WF60"/>
<dbReference type="EMBL" id="LXQA011466465">
    <property type="protein sequence ID" value="MCI98183.1"/>
    <property type="molecule type" value="Genomic_DNA"/>
</dbReference>
<dbReference type="Proteomes" id="UP000265520">
    <property type="component" value="Unassembled WGS sequence"/>
</dbReference>
<protein>
    <submittedName>
        <fullName evidence="2">Uncharacterized protein</fullName>
    </submittedName>
</protein>
<evidence type="ECO:0000256" key="1">
    <source>
        <dbReference type="SAM" id="MobiDB-lite"/>
    </source>
</evidence>
<accession>A0A392WF60</accession>
<proteinExistence type="predicted"/>
<evidence type="ECO:0000313" key="3">
    <source>
        <dbReference type="Proteomes" id="UP000265520"/>
    </source>
</evidence>
<comment type="caution">
    <text evidence="2">The sequence shown here is derived from an EMBL/GenBank/DDBJ whole genome shotgun (WGS) entry which is preliminary data.</text>
</comment>